<reference evidence="3 4" key="1">
    <citation type="submission" date="2017-06" db="EMBL/GenBank/DDBJ databases">
        <title>Novel microbial phyla capable of carbon fixation and sulfur reduction in deep-sea sediments.</title>
        <authorList>
            <person name="Huang J."/>
            <person name="Baker B."/>
            <person name="Wang Y."/>
        </authorList>
    </citation>
    <scope>NUCLEOTIDE SEQUENCE [LARGE SCALE GENOMIC DNA]</scope>
    <source>
        <strain evidence="3">B3_TA06</strain>
    </source>
</reference>
<dbReference type="PANTHER" id="PTHR48079:SF6">
    <property type="entry name" value="NAD(P)-BINDING DOMAIN-CONTAINING PROTEIN-RELATED"/>
    <property type="match status" value="1"/>
</dbReference>
<dbReference type="InterPro" id="IPR001509">
    <property type="entry name" value="Epimerase_deHydtase"/>
</dbReference>
<evidence type="ECO:0000313" key="4">
    <source>
        <dbReference type="Proteomes" id="UP000317778"/>
    </source>
</evidence>
<evidence type="ECO:0000259" key="2">
    <source>
        <dbReference type="Pfam" id="PF01370"/>
    </source>
</evidence>
<dbReference type="InterPro" id="IPR002347">
    <property type="entry name" value="SDR_fam"/>
</dbReference>
<dbReference type="GO" id="GO:0004029">
    <property type="term" value="F:aldehyde dehydrogenase (NAD+) activity"/>
    <property type="evidence" value="ECO:0007669"/>
    <property type="project" value="TreeGrafter"/>
</dbReference>
<evidence type="ECO:0000313" key="3">
    <source>
        <dbReference type="EMBL" id="TKJ42846.1"/>
    </source>
</evidence>
<dbReference type="GO" id="GO:0005737">
    <property type="term" value="C:cytoplasm"/>
    <property type="evidence" value="ECO:0007669"/>
    <property type="project" value="TreeGrafter"/>
</dbReference>
<comment type="caution">
    <text evidence="3">The sequence shown here is derived from an EMBL/GenBank/DDBJ whole genome shotgun (WGS) entry which is preliminary data.</text>
</comment>
<dbReference type="Proteomes" id="UP000317778">
    <property type="component" value="Unassembled WGS sequence"/>
</dbReference>
<evidence type="ECO:0000256" key="1">
    <source>
        <dbReference type="SAM" id="MobiDB-lite"/>
    </source>
</evidence>
<dbReference type="Gene3D" id="3.40.50.720">
    <property type="entry name" value="NAD(P)-binding Rossmann-like Domain"/>
    <property type="match status" value="1"/>
</dbReference>
<dbReference type="AlphaFoldDB" id="A0A532V6M5"/>
<proteinExistence type="predicted"/>
<protein>
    <recommendedName>
        <fullName evidence="2">NAD-dependent epimerase/dehydratase domain-containing protein</fullName>
    </recommendedName>
</protein>
<dbReference type="EMBL" id="NJBO01000008">
    <property type="protein sequence ID" value="TKJ42846.1"/>
    <property type="molecule type" value="Genomic_DNA"/>
</dbReference>
<dbReference type="PANTHER" id="PTHR48079">
    <property type="entry name" value="PROTEIN YEEZ"/>
    <property type="match status" value="1"/>
</dbReference>
<dbReference type="SUPFAM" id="SSF51735">
    <property type="entry name" value="NAD(P)-binding Rossmann-fold domains"/>
    <property type="match status" value="1"/>
</dbReference>
<accession>A0A532V6M5</accession>
<gene>
    <name evidence="3" type="ORF">CEE36_06160</name>
</gene>
<sequence length="349" mass="38881">MRSPFWARHAIGQSESRKSEGMSSPKVLVTGASGFLGSHICEAAHEEGHEIHALIRETSSRQWLNQDEIHIHVADLGDREAMILLLKDMDYVIHNAGVLATVARDAAECQRVNVDITRVLAEESIRAGIKRLVYVSSLAAGGPGKGPQARTEEDPDNPVSDYGRSKKAAEGMLYELRDRLSVVILRYGMIYGPRGHNTLGFFKALQGNLVPLMGLKPLYSSVIYVRDAACAAVSALSANVSSGSVYQITDGNSYTIEELCDSIEEALGKKKRAKRIKIPFWLIMLNAWYRHDVRGLRGISPDQVRNFKARYWYASPEKAVRELGWKPEMNLSKGLAETVECYQEYGWLQ</sequence>
<feature type="region of interest" description="Disordered" evidence="1">
    <location>
        <begin position="140"/>
        <end position="163"/>
    </location>
</feature>
<organism evidence="3 4">
    <name type="scientific">candidate division TA06 bacterium B3_TA06</name>
    <dbReference type="NCBI Taxonomy" id="2012487"/>
    <lineage>
        <taxon>Bacteria</taxon>
        <taxon>Bacteria division TA06</taxon>
    </lineage>
</organism>
<dbReference type="InterPro" id="IPR036291">
    <property type="entry name" value="NAD(P)-bd_dom_sf"/>
</dbReference>
<dbReference type="InterPro" id="IPR051783">
    <property type="entry name" value="NAD(P)-dependent_oxidoreduct"/>
</dbReference>
<dbReference type="PRINTS" id="PR00081">
    <property type="entry name" value="GDHRDH"/>
</dbReference>
<name>A0A532V6M5_UNCT6</name>
<feature type="domain" description="NAD-dependent epimerase/dehydratase" evidence="2">
    <location>
        <begin position="27"/>
        <end position="248"/>
    </location>
</feature>
<dbReference type="Pfam" id="PF01370">
    <property type="entry name" value="Epimerase"/>
    <property type="match status" value="1"/>
</dbReference>